<protein>
    <submittedName>
        <fullName evidence="3">Membrane protein implicated in regulation of membrane protease activity</fullName>
    </submittedName>
</protein>
<reference evidence="4" key="1">
    <citation type="submission" date="2016-10" db="EMBL/GenBank/DDBJ databases">
        <authorList>
            <person name="Varghese N."/>
            <person name="Submissions S."/>
        </authorList>
    </citation>
    <scope>NUCLEOTIDE SEQUENCE [LARGE SCALE GENOMIC DNA]</scope>
    <source>
        <strain evidence="4">CGMCC 1.9150</strain>
    </source>
</reference>
<dbReference type="AlphaFoldDB" id="A0A1H7S1J2"/>
<keyword evidence="1" id="KW-0472">Membrane</keyword>
<keyword evidence="1" id="KW-1133">Transmembrane helix</keyword>
<keyword evidence="1" id="KW-0812">Transmembrane</keyword>
<organism evidence="3 4">
    <name type="scientific">Halomonas daqiaonensis</name>
    <dbReference type="NCBI Taxonomy" id="650850"/>
    <lineage>
        <taxon>Bacteria</taxon>
        <taxon>Pseudomonadati</taxon>
        <taxon>Pseudomonadota</taxon>
        <taxon>Gammaproteobacteria</taxon>
        <taxon>Oceanospirillales</taxon>
        <taxon>Halomonadaceae</taxon>
        <taxon>Halomonas</taxon>
    </lineage>
</organism>
<dbReference type="Pfam" id="PF01957">
    <property type="entry name" value="NfeD"/>
    <property type="match status" value="1"/>
</dbReference>
<name>A0A1H7S1J2_9GAMM</name>
<dbReference type="Proteomes" id="UP000198807">
    <property type="component" value="Unassembled WGS sequence"/>
</dbReference>
<evidence type="ECO:0000313" key="4">
    <source>
        <dbReference type="Proteomes" id="UP000198807"/>
    </source>
</evidence>
<feature type="domain" description="NfeD-like C-terminal" evidence="2">
    <location>
        <begin position="74"/>
        <end position="133"/>
    </location>
</feature>
<keyword evidence="4" id="KW-1185">Reference proteome</keyword>
<dbReference type="EMBL" id="FOBC01000013">
    <property type="protein sequence ID" value="SEL66335.1"/>
    <property type="molecule type" value="Genomic_DNA"/>
</dbReference>
<dbReference type="SUPFAM" id="SSF141322">
    <property type="entry name" value="NfeD domain-like"/>
    <property type="match status" value="1"/>
</dbReference>
<dbReference type="GO" id="GO:0006508">
    <property type="term" value="P:proteolysis"/>
    <property type="evidence" value="ECO:0007669"/>
    <property type="project" value="UniProtKB-KW"/>
</dbReference>
<evidence type="ECO:0000313" key="3">
    <source>
        <dbReference type="EMBL" id="SEL66335.1"/>
    </source>
</evidence>
<keyword evidence="3" id="KW-0378">Hydrolase</keyword>
<feature type="transmembrane region" description="Helical" evidence="1">
    <location>
        <begin position="7"/>
        <end position="28"/>
    </location>
</feature>
<gene>
    <name evidence="3" type="ORF">SAMN04488129_113106</name>
</gene>
<dbReference type="InterPro" id="IPR002810">
    <property type="entry name" value="NfeD-like_C"/>
</dbReference>
<proteinExistence type="predicted"/>
<keyword evidence="3" id="KW-0645">Protease</keyword>
<dbReference type="InterPro" id="IPR012340">
    <property type="entry name" value="NA-bd_OB-fold"/>
</dbReference>
<evidence type="ECO:0000259" key="2">
    <source>
        <dbReference type="Pfam" id="PF01957"/>
    </source>
</evidence>
<dbReference type="GO" id="GO:0008233">
    <property type="term" value="F:peptidase activity"/>
    <property type="evidence" value="ECO:0007669"/>
    <property type="project" value="UniProtKB-KW"/>
</dbReference>
<accession>A0A1H7S1J2</accession>
<dbReference type="Gene3D" id="2.40.50.140">
    <property type="entry name" value="Nucleic acid-binding proteins"/>
    <property type="match status" value="1"/>
</dbReference>
<dbReference type="OrthoDB" id="6118712at2"/>
<feature type="transmembrane region" description="Helical" evidence="1">
    <location>
        <begin position="34"/>
        <end position="53"/>
    </location>
</feature>
<dbReference type="RefSeq" id="WP_089713890.1">
    <property type="nucleotide sequence ID" value="NZ_FOBC01000013.1"/>
</dbReference>
<evidence type="ECO:0000256" key="1">
    <source>
        <dbReference type="SAM" id="Phobius"/>
    </source>
</evidence>
<sequence>MPVWHVLIRFFLRIALFVVVFGTAAALVLSEAPALRIGGVILLAAFLLIYYAADWFEAWSNERHVEQRPDLLRNDVIGKRVRARGRFDLRDGMATGLVMLNGEQWKAYCSDHVPEDGELLTVHRREGLTLYVRS</sequence>